<dbReference type="EMBL" id="CAAHFG010000003">
    <property type="protein sequence ID" value="VGO16077.1"/>
    <property type="molecule type" value="Genomic_DNA"/>
</dbReference>
<feature type="region of interest" description="Disordered" evidence="1">
    <location>
        <begin position="24"/>
        <end position="102"/>
    </location>
</feature>
<feature type="compositionally biased region" description="Basic and acidic residues" evidence="1">
    <location>
        <begin position="40"/>
        <end position="53"/>
    </location>
</feature>
<dbReference type="AlphaFoldDB" id="A0A6C2U8M8"/>
<proteinExistence type="predicted"/>
<evidence type="ECO:0008006" key="4">
    <source>
        <dbReference type="Google" id="ProtNLM"/>
    </source>
</evidence>
<accession>A0A6C2U8M8</accession>
<reference evidence="2 3" key="1">
    <citation type="submission" date="2019-04" db="EMBL/GenBank/DDBJ databases">
        <authorList>
            <person name="Van Vliet M D."/>
        </authorList>
    </citation>
    <scope>NUCLEOTIDE SEQUENCE [LARGE SCALE GENOMIC DNA]</scope>
    <source>
        <strain evidence="2 3">F1</strain>
    </source>
</reference>
<gene>
    <name evidence="2" type="ORF">PDESU_04667</name>
</gene>
<protein>
    <recommendedName>
        <fullName evidence="4">PDZ domain-containing protein</fullName>
    </recommendedName>
</protein>
<evidence type="ECO:0000313" key="2">
    <source>
        <dbReference type="EMBL" id="VGO16077.1"/>
    </source>
</evidence>
<dbReference type="Gene3D" id="2.30.42.10">
    <property type="match status" value="1"/>
</dbReference>
<dbReference type="InterPro" id="IPR036034">
    <property type="entry name" value="PDZ_sf"/>
</dbReference>
<dbReference type="Gene3D" id="3.30.750.44">
    <property type="match status" value="1"/>
</dbReference>
<sequence length="276" mass="30461">MKTVTPYILLIGAALGMGAAYRMRQRPEPEPAAPPSATEQVRETPTEPEKDEPLVVVRKTAPPPPKPIEPPEPAEIRGKAPAKEAAPQQSTPKAVQRRPRPAPNYWEIAARRFSQKQDMLNREQNPDRRLALIQSMSANVRIDTPSTIDWAMGLEDPEERRVALEAINKNALVGIGARIHMDETGVPRIMDTTVLSAIDSTGMTQPGDYIVGIENGEGEPTYFKGQSMQNIVQQLRGQAGTEVNLIMERVETDDSSKSVVFNVPVQRSMIVVQPPF</sequence>
<name>A0A6C2U8M8_PONDE</name>
<keyword evidence="3" id="KW-1185">Reference proteome</keyword>
<evidence type="ECO:0000256" key="1">
    <source>
        <dbReference type="SAM" id="MobiDB-lite"/>
    </source>
</evidence>
<feature type="compositionally biased region" description="Pro residues" evidence="1">
    <location>
        <begin position="61"/>
        <end position="73"/>
    </location>
</feature>
<organism evidence="2 3">
    <name type="scientific">Pontiella desulfatans</name>
    <dbReference type="NCBI Taxonomy" id="2750659"/>
    <lineage>
        <taxon>Bacteria</taxon>
        <taxon>Pseudomonadati</taxon>
        <taxon>Kiritimatiellota</taxon>
        <taxon>Kiritimatiellia</taxon>
        <taxon>Kiritimatiellales</taxon>
        <taxon>Pontiellaceae</taxon>
        <taxon>Pontiella</taxon>
    </lineage>
</organism>
<evidence type="ECO:0000313" key="3">
    <source>
        <dbReference type="Proteomes" id="UP000366872"/>
    </source>
</evidence>
<dbReference type="RefSeq" id="WP_136081629.1">
    <property type="nucleotide sequence ID" value="NZ_CAAHFG010000003.1"/>
</dbReference>
<dbReference type="Proteomes" id="UP000366872">
    <property type="component" value="Unassembled WGS sequence"/>
</dbReference>